<reference evidence="3" key="2">
    <citation type="submission" date="2023-03" db="EMBL/GenBank/DDBJ databases">
        <authorList>
            <person name="Shen W."/>
            <person name="Cai J."/>
        </authorList>
    </citation>
    <scope>NUCLEOTIDE SEQUENCE</scope>
    <source>
        <strain evidence="3">P96-3</strain>
    </source>
</reference>
<dbReference type="OrthoDB" id="2243657at2"/>
<dbReference type="InterPro" id="IPR018770">
    <property type="entry name" value="ChloroindolylP_hydrolase"/>
</dbReference>
<sequence>MKQNNSKLYKVLLVIIILIPLNIFVGSNHYLLGKLIAGALSLSLVIAVYWFIKAIASKNKKSDNNIPYLTKEKEEHYADFGMNDQEIAFFRDTMAQAKKNIATLEENMNQVAKLKAINLRYDTLKATKAMFKEIVKEPNKLHQSDQFLYNHLPNLVELTNKYVEINNHELKNKNTFEVLNQSAVAIEEVSQLIVNDYSDFVKDDLEDLDVEISIAKQNINREKELEEYKQQKEQI</sequence>
<name>A0A430AWC4_9ENTE</name>
<gene>
    <name evidence="4" type="ORF">CBF28_10940</name>
    <name evidence="3" type="ORF">P7H70_08290</name>
</gene>
<evidence type="ECO:0000313" key="3">
    <source>
        <dbReference type="EMBL" id="MDT2834054.1"/>
    </source>
</evidence>
<protein>
    <submittedName>
        <fullName evidence="3">5-bromo-4-chloroindolyl phosphate hydrolysis family protein</fullName>
    </submittedName>
</protein>
<accession>A0A430AWC4</accession>
<evidence type="ECO:0000313" key="4">
    <source>
        <dbReference type="EMBL" id="RSU12348.1"/>
    </source>
</evidence>
<feature type="transmembrane region" description="Helical" evidence="2">
    <location>
        <begin position="7"/>
        <end position="25"/>
    </location>
</feature>
<feature type="coiled-coil region" evidence="1">
    <location>
        <begin position="87"/>
        <end position="114"/>
    </location>
</feature>
<dbReference type="EMBL" id="JARQBZ010000013">
    <property type="protein sequence ID" value="MDT2834054.1"/>
    <property type="molecule type" value="Genomic_DNA"/>
</dbReference>
<keyword evidence="5" id="KW-1185">Reference proteome</keyword>
<dbReference type="AlphaFoldDB" id="A0A430AWC4"/>
<evidence type="ECO:0000256" key="1">
    <source>
        <dbReference type="SAM" id="Coils"/>
    </source>
</evidence>
<dbReference type="GeneID" id="95581150"/>
<keyword evidence="2" id="KW-0472">Membrane</keyword>
<dbReference type="Proteomes" id="UP000288028">
    <property type="component" value="Unassembled WGS sequence"/>
</dbReference>
<dbReference type="RefSeq" id="WP_126795191.1">
    <property type="nucleotide sequence ID" value="NZ_CP060720.1"/>
</dbReference>
<dbReference type="Pfam" id="PF10112">
    <property type="entry name" value="Halogen_Hydrol"/>
    <property type="match status" value="1"/>
</dbReference>
<feature type="coiled-coil region" evidence="1">
    <location>
        <begin position="205"/>
        <end position="234"/>
    </location>
</feature>
<comment type="caution">
    <text evidence="4">The sequence shown here is derived from an EMBL/GenBank/DDBJ whole genome shotgun (WGS) entry which is preliminary data.</text>
</comment>
<evidence type="ECO:0000256" key="2">
    <source>
        <dbReference type="SAM" id="Phobius"/>
    </source>
</evidence>
<evidence type="ECO:0000313" key="5">
    <source>
        <dbReference type="Proteomes" id="UP000288028"/>
    </source>
</evidence>
<feature type="transmembrane region" description="Helical" evidence="2">
    <location>
        <begin position="31"/>
        <end position="52"/>
    </location>
</feature>
<organism evidence="4 5">
    <name type="scientific">Vagococcus carniphilus</name>
    <dbReference type="NCBI Taxonomy" id="218144"/>
    <lineage>
        <taxon>Bacteria</taxon>
        <taxon>Bacillati</taxon>
        <taxon>Bacillota</taxon>
        <taxon>Bacilli</taxon>
        <taxon>Lactobacillales</taxon>
        <taxon>Enterococcaceae</taxon>
        <taxon>Vagococcus</taxon>
    </lineage>
</organism>
<reference evidence="4 5" key="1">
    <citation type="submission" date="2017-05" db="EMBL/GenBank/DDBJ databases">
        <title>Vagococcus spp. assemblies.</title>
        <authorList>
            <person name="Gulvik C.A."/>
        </authorList>
    </citation>
    <scope>NUCLEOTIDE SEQUENCE [LARGE SCALE GENOMIC DNA]</scope>
    <source>
        <strain evidence="4 5">SS1714</strain>
    </source>
</reference>
<proteinExistence type="predicted"/>
<dbReference type="Proteomes" id="UP001268577">
    <property type="component" value="Unassembled WGS sequence"/>
</dbReference>
<keyword evidence="1" id="KW-0175">Coiled coil</keyword>
<keyword evidence="2" id="KW-0812">Transmembrane</keyword>
<dbReference type="EMBL" id="NGKB01000011">
    <property type="protein sequence ID" value="RSU12348.1"/>
    <property type="molecule type" value="Genomic_DNA"/>
</dbReference>
<keyword evidence="2" id="KW-1133">Transmembrane helix</keyword>